<organism evidence="1 2">
    <name type="scientific">Scrofimicrobium canadense</name>
    <dbReference type="NCBI Taxonomy" id="2652290"/>
    <lineage>
        <taxon>Bacteria</taxon>
        <taxon>Bacillati</taxon>
        <taxon>Actinomycetota</taxon>
        <taxon>Actinomycetes</taxon>
        <taxon>Actinomycetales</taxon>
        <taxon>Actinomycetaceae</taxon>
        <taxon>Scrofimicrobium</taxon>
    </lineage>
</organism>
<dbReference type="RefSeq" id="WP_154545086.1">
    <property type="nucleotide sequence ID" value="NZ_VULO01000008.1"/>
</dbReference>
<gene>
    <name evidence="1" type="ORF">FYJ24_07360</name>
</gene>
<keyword evidence="2" id="KW-1185">Reference proteome</keyword>
<evidence type="ECO:0000313" key="1">
    <source>
        <dbReference type="EMBL" id="MSS84582.1"/>
    </source>
</evidence>
<dbReference type="AlphaFoldDB" id="A0A6N7W817"/>
<name>A0A6N7W817_9ACTO</name>
<dbReference type="Proteomes" id="UP000470875">
    <property type="component" value="Unassembled WGS sequence"/>
</dbReference>
<evidence type="ECO:0000313" key="2">
    <source>
        <dbReference type="Proteomes" id="UP000470875"/>
    </source>
</evidence>
<accession>A0A6N7W817</accession>
<sequence length="234" mass="27134">MGFVRYRQSRGEAEVLVGRIRESLDVRGVPVPRVWLSNGFRDVDRGKFKLSVNSGGIRTVRAVVLTLCLYGYYRRTVGTAVLLEPVDRDLWEIDLSYVERCFLYPYYFAVQAGDEESVGVLEPLQGYRRRDWFTGEPRPLREDKLRGEWLRNPLELGLEGYEKKYWQDYYSEKVIDSLMIDDIGHDIGVLLSMWADGGSDVWPRERIVGQVDRLIEALQSFPGRGPWSEEKSGW</sequence>
<comment type="caution">
    <text evidence="1">The sequence shown here is derived from an EMBL/GenBank/DDBJ whole genome shotgun (WGS) entry which is preliminary data.</text>
</comment>
<reference evidence="1 2" key="1">
    <citation type="submission" date="2019-08" db="EMBL/GenBank/DDBJ databases">
        <title>In-depth cultivation of the pig gut microbiome towards novel bacterial diversity and tailored functional studies.</title>
        <authorList>
            <person name="Wylensek D."/>
            <person name="Hitch T.C.A."/>
            <person name="Clavel T."/>
        </authorList>
    </citation>
    <scope>NUCLEOTIDE SEQUENCE [LARGE SCALE GENOMIC DNA]</scope>
    <source>
        <strain evidence="1 2">WB03_NA08</strain>
    </source>
</reference>
<proteinExistence type="predicted"/>
<protein>
    <submittedName>
        <fullName evidence="1">Uncharacterized protein</fullName>
    </submittedName>
</protein>
<dbReference type="EMBL" id="VULO01000008">
    <property type="protein sequence ID" value="MSS84582.1"/>
    <property type="molecule type" value="Genomic_DNA"/>
</dbReference>